<proteinExistence type="predicted"/>
<dbReference type="InterPro" id="IPR027980">
    <property type="entry name" value="RACo_C"/>
</dbReference>
<dbReference type="STRING" id="1429043.X474_12830"/>
<protein>
    <recommendedName>
        <fullName evidence="1">RACo C-terminal domain-containing protein</fullName>
    </recommendedName>
</protein>
<dbReference type="OrthoDB" id="9987569at2"/>
<dbReference type="RefSeq" id="WP_044348937.1">
    <property type="nucleotide sequence ID" value="NZ_AZAC01000014.1"/>
</dbReference>
<feature type="domain" description="RACo C-terminal" evidence="1">
    <location>
        <begin position="2"/>
        <end position="56"/>
    </location>
</feature>
<organism evidence="2 3">
    <name type="scientific">Dethiosulfatarculus sandiegensis</name>
    <dbReference type="NCBI Taxonomy" id="1429043"/>
    <lineage>
        <taxon>Bacteria</taxon>
        <taxon>Pseudomonadati</taxon>
        <taxon>Thermodesulfobacteriota</taxon>
        <taxon>Desulfarculia</taxon>
        <taxon>Desulfarculales</taxon>
        <taxon>Desulfarculaceae</taxon>
        <taxon>Dethiosulfatarculus</taxon>
    </lineage>
</organism>
<dbReference type="Proteomes" id="UP000032233">
    <property type="component" value="Unassembled WGS sequence"/>
</dbReference>
<name>A0A0D2JWP2_9BACT</name>
<dbReference type="AlphaFoldDB" id="A0A0D2JWP2"/>
<dbReference type="Pfam" id="PF14574">
    <property type="entry name" value="RACo_C_ter"/>
    <property type="match status" value="1"/>
</dbReference>
<keyword evidence="3" id="KW-1185">Reference proteome</keyword>
<evidence type="ECO:0000259" key="1">
    <source>
        <dbReference type="Pfam" id="PF14574"/>
    </source>
</evidence>
<gene>
    <name evidence="2" type="ORF">X474_12830</name>
</gene>
<reference evidence="2 3" key="1">
    <citation type="submission" date="2013-11" db="EMBL/GenBank/DDBJ databases">
        <title>Metagenomic analysis of a methanogenic consortium involved in long chain n-alkane degradation.</title>
        <authorList>
            <person name="Davidova I.A."/>
            <person name="Callaghan A.V."/>
            <person name="Wawrik B."/>
            <person name="Pruitt S."/>
            <person name="Marks C."/>
            <person name="Duncan K.E."/>
            <person name="Suflita J.M."/>
        </authorList>
    </citation>
    <scope>NUCLEOTIDE SEQUENCE [LARGE SCALE GENOMIC DNA]</scope>
    <source>
        <strain evidence="2 3">SPR</strain>
    </source>
</reference>
<comment type="caution">
    <text evidence="2">The sequence shown here is derived from an EMBL/GenBank/DDBJ whole genome shotgun (WGS) entry which is preliminary data.</text>
</comment>
<dbReference type="EMBL" id="AZAC01000014">
    <property type="protein sequence ID" value="KIX13980.1"/>
    <property type="molecule type" value="Genomic_DNA"/>
</dbReference>
<dbReference type="InParanoid" id="A0A0D2JWP2"/>
<evidence type="ECO:0000313" key="2">
    <source>
        <dbReference type="EMBL" id="KIX13980.1"/>
    </source>
</evidence>
<sequence length="122" mass="13965">MTQIIITGAFGTHLDQQDPLTLGMIPQIPPAKITMAGNLAGSGAIMALCDDSYIQKTWQQGYSSWRWPLIRVFKRRLWETWDSIWNDSDLNFVEKGNTVLKPKELGGIRRQKHSQKSQHLWA</sequence>
<evidence type="ECO:0000313" key="3">
    <source>
        <dbReference type="Proteomes" id="UP000032233"/>
    </source>
</evidence>
<accession>A0A0D2JWP2</accession>